<reference evidence="2 3" key="1">
    <citation type="submission" date="2023-07" db="EMBL/GenBank/DDBJ databases">
        <title>Genomic Encyclopedia of Type Strains, Phase IV (KMG-IV): sequencing the most valuable type-strain genomes for metagenomic binning, comparative biology and taxonomic classification.</title>
        <authorList>
            <person name="Goeker M."/>
        </authorList>
    </citation>
    <scope>NUCLEOTIDE SEQUENCE [LARGE SCALE GENOMIC DNA]</scope>
    <source>
        <strain evidence="2 3">DSM 40573</strain>
    </source>
</reference>
<accession>A0ABU0KAG4</accession>
<protein>
    <submittedName>
        <fullName evidence="2">S-formylglutathione hydrolase FrmB</fullName>
    </submittedName>
</protein>
<dbReference type="Pfam" id="PF00756">
    <property type="entry name" value="Esterase"/>
    <property type="match status" value="1"/>
</dbReference>
<dbReference type="SUPFAM" id="SSF53474">
    <property type="entry name" value="alpha/beta-Hydrolases"/>
    <property type="match status" value="1"/>
</dbReference>
<feature type="signal peptide" evidence="1">
    <location>
        <begin position="1"/>
        <end position="32"/>
    </location>
</feature>
<proteinExistence type="predicted"/>
<organism evidence="2 3">
    <name type="scientific">Streptomyces thermodiastaticus</name>
    <dbReference type="NCBI Taxonomy" id="44061"/>
    <lineage>
        <taxon>Bacteria</taxon>
        <taxon>Bacillati</taxon>
        <taxon>Actinomycetota</taxon>
        <taxon>Actinomycetes</taxon>
        <taxon>Kitasatosporales</taxon>
        <taxon>Streptomycetaceae</taxon>
        <taxon>Streptomyces</taxon>
    </lineage>
</organism>
<feature type="chain" id="PRO_5047021614" evidence="1">
    <location>
        <begin position="33"/>
        <end position="339"/>
    </location>
</feature>
<dbReference type="EMBL" id="JAUSWC010000003">
    <property type="protein sequence ID" value="MDQ0486349.1"/>
    <property type="molecule type" value="Genomic_DNA"/>
</dbReference>
<evidence type="ECO:0000313" key="3">
    <source>
        <dbReference type="Proteomes" id="UP001236795"/>
    </source>
</evidence>
<dbReference type="Proteomes" id="UP001236795">
    <property type="component" value="Unassembled WGS sequence"/>
</dbReference>
<evidence type="ECO:0000313" key="2">
    <source>
        <dbReference type="EMBL" id="MDQ0486349.1"/>
    </source>
</evidence>
<dbReference type="InterPro" id="IPR000801">
    <property type="entry name" value="Esterase-like"/>
</dbReference>
<name>A0ABU0KAG4_9ACTN</name>
<dbReference type="PANTHER" id="PTHR48098">
    <property type="entry name" value="ENTEROCHELIN ESTERASE-RELATED"/>
    <property type="match status" value="1"/>
</dbReference>
<dbReference type="InterPro" id="IPR050583">
    <property type="entry name" value="Mycobacterial_A85_antigen"/>
</dbReference>
<dbReference type="GO" id="GO:0016787">
    <property type="term" value="F:hydrolase activity"/>
    <property type="evidence" value="ECO:0007669"/>
    <property type="project" value="UniProtKB-KW"/>
</dbReference>
<keyword evidence="3" id="KW-1185">Reference proteome</keyword>
<dbReference type="PANTHER" id="PTHR48098:SF1">
    <property type="entry name" value="DIACYLGLYCEROL ACYLTRANSFERASE_MYCOLYLTRANSFERASE AG85A"/>
    <property type="match status" value="1"/>
</dbReference>
<dbReference type="RefSeq" id="WP_161107154.1">
    <property type="nucleotide sequence ID" value="NZ_JAUSWC010000003.1"/>
</dbReference>
<gene>
    <name evidence="2" type="ORF">QO019_001181</name>
</gene>
<comment type="caution">
    <text evidence="2">The sequence shown here is derived from an EMBL/GenBank/DDBJ whole genome shotgun (WGS) entry which is preliminary data.</text>
</comment>
<dbReference type="InterPro" id="IPR029058">
    <property type="entry name" value="AB_hydrolase_fold"/>
</dbReference>
<sequence>MRRTRRHRRSLRTRLAALTATAALLATGGALVASTAQGTTTSAGERTASAAEVVGRHWLDERTVDLTVRSPAVGADVPVRVLLPDSYAGAPDRERPVLYLLHGAHDDHTSWTRETDVEEFLADKEVITVMPSAGPTGIPTDWWNFGRRGADYETFQLDEVTGLLREEFHAGPARAVAGVSTGGYGALAIAARRPGTFAAAASYSGILDTTATGMRTVVGAIVAREGQLPAALWGSAVLQQANWSAHNPYRLADRLRGTHLYVSQGSGLPSDDFGNLEGAVLEGTLWSQARKFVDRLDDLGVPVRSHLYRGGTHAWTAWRAEFETSWPTLATGLGLDPAR</sequence>
<keyword evidence="2" id="KW-0378">Hydrolase</keyword>
<keyword evidence="1" id="KW-0732">Signal</keyword>
<evidence type="ECO:0000256" key="1">
    <source>
        <dbReference type="SAM" id="SignalP"/>
    </source>
</evidence>
<dbReference type="Gene3D" id="3.40.50.1820">
    <property type="entry name" value="alpha/beta hydrolase"/>
    <property type="match status" value="1"/>
</dbReference>